<evidence type="ECO:0000256" key="4">
    <source>
        <dbReference type="PROSITE-ProRule" id="PRU01131"/>
    </source>
</evidence>
<feature type="zinc finger region" description="FLZ-type" evidence="4">
    <location>
        <begin position="136"/>
        <end position="180"/>
    </location>
</feature>
<proteinExistence type="inferred from homology"/>
<dbReference type="InterPro" id="IPR007650">
    <property type="entry name" value="Zf-FLZ_dom"/>
</dbReference>
<name>A0A498KM40_MALDO</name>
<evidence type="ECO:0000256" key="2">
    <source>
        <dbReference type="ARBA" id="ARBA00022723"/>
    </source>
</evidence>
<keyword evidence="3" id="KW-0862">Zinc</keyword>
<evidence type="ECO:0000313" key="8">
    <source>
        <dbReference type="Proteomes" id="UP000290289"/>
    </source>
</evidence>
<keyword evidence="3" id="KW-0863">Zinc-finger</keyword>
<sequence>MPLLHGHLALHPRTNPRHVPTTLHCGLHSALYPIFDFLLTEVRILFLDIRKSIIQCPRVGLGAIRLILGLAEEERPQTGTRATGIKGKSCPWDTVSGRGPGRQGPWKWSQHDPESGGMRTGMFSYTTYEDQTNEPHFLDACHLCRKPLGNNSDIFMYRGNTPFCSKDCRQQEIKFDENKEKSWKVTSSRRKSDPNKNSTPNKNVRTGSVAVA</sequence>
<reference evidence="7 8" key="1">
    <citation type="submission" date="2018-10" db="EMBL/GenBank/DDBJ databases">
        <title>A high-quality apple genome assembly.</title>
        <authorList>
            <person name="Hu J."/>
        </authorList>
    </citation>
    <scope>NUCLEOTIDE SEQUENCE [LARGE SCALE GENOMIC DNA]</scope>
    <source>
        <strain evidence="8">cv. HFTH1</strain>
        <tissue evidence="7">Young leaf</tissue>
    </source>
</reference>
<dbReference type="PANTHER" id="PTHR46057:SF13">
    <property type="entry name" value="FLZ-TYPE DOMAIN-CONTAINING PROTEIN"/>
    <property type="match status" value="1"/>
</dbReference>
<protein>
    <recommendedName>
        <fullName evidence="6">FLZ-type domain-containing protein</fullName>
    </recommendedName>
</protein>
<dbReference type="STRING" id="3750.A0A498KM40"/>
<evidence type="ECO:0000256" key="5">
    <source>
        <dbReference type="SAM" id="MobiDB-lite"/>
    </source>
</evidence>
<evidence type="ECO:0000313" key="7">
    <source>
        <dbReference type="EMBL" id="RXI06712.1"/>
    </source>
</evidence>
<feature type="domain" description="FLZ-type" evidence="6">
    <location>
        <begin position="136"/>
        <end position="180"/>
    </location>
</feature>
<organism evidence="7 8">
    <name type="scientific">Malus domestica</name>
    <name type="common">Apple</name>
    <name type="synonym">Pyrus malus</name>
    <dbReference type="NCBI Taxonomy" id="3750"/>
    <lineage>
        <taxon>Eukaryota</taxon>
        <taxon>Viridiplantae</taxon>
        <taxon>Streptophyta</taxon>
        <taxon>Embryophyta</taxon>
        <taxon>Tracheophyta</taxon>
        <taxon>Spermatophyta</taxon>
        <taxon>Magnoliopsida</taxon>
        <taxon>eudicotyledons</taxon>
        <taxon>Gunneridae</taxon>
        <taxon>Pentapetalae</taxon>
        <taxon>rosids</taxon>
        <taxon>fabids</taxon>
        <taxon>Rosales</taxon>
        <taxon>Rosaceae</taxon>
        <taxon>Amygdaloideae</taxon>
        <taxon>Maleae</taxon>
        <taxon>Malus</taxon>
    </lineage>
</organism>
<gene>
    <name evidence="7" type="ORF">DVH24_025848</name>
</gene>
<dbReference type="PANTHER" id="PTHR46057">
    <property type="entry name" value="FCS-LIKE ZINC FINGER 1-RELATED"/>
    <property type="match status" value="1"/>
</dbReference>
<dbReference type="InterPro" id="IPR044533">
    <property type="entry name" value="FLZ1/2/3"/>
</dbReference>
<feature type="region of interest" description="Disordered" evidence="5">
    <location>
        <begin position="79"/>
        <end position="114"/>
    </location>
</feature>
<dbReference type="PROSITE" id="PS51795">
    <property type="entry name" value="ZF_FLZ"/>
    <property type="match status" value="1"/>
</dbReference>
<evidence type="ECO:0000256" key="1">
    <source>
        <dbReference type="ARBA" id="ARBA00009374"/>
    </source>
</evidence>
<keyword evidence="2" id="KW-0479">Metal-binding</keyword>
<keyword evidence="8" id="KW-1185">Reference proteome</keyword>
<accession>A0A498KM40</accession>
<comment type="similarity">
    <text evidence="1">Belongs to the FLZ family.</text>
</comment>
<dbReference type="EMBL" id="RDQH01000328">
    <property type="protein sequence ID" value="RXI06712.1"/>
    <property type="molecule type" value="Genomic_DNA"/>
</dbReference>
<feature type="compositionally biased region" description="Polar residues" evidence="5">
    <location>
        <begin position="195"/>
        <end position="206"/>
    </location>
</feature>
<evidence type="ECO:0000259" key="6">
    <source>
        <dbReference type="PROSITE" id="PS51795"/>
    </source>
</evidence>
<dbReference type="Pfam" id="PF04570">
    <property type="entry name" value="zf-FLZ"/>
    <property type="match status" value="1"/>
</dbReference>
<dbReference type="Proteomes" id="UP000290289">
    <property type="component" value="Chromosome 2"/>
</dbReference>
<evidence type="ECO:0000256" key="3">
    <source>
        <dbReference type="ARBA" id="ARBA00022771"/>
    </source>
</evidence>
<feature type="region of interest" description="Disordered" evidence="5">
    <location>
        <begin position="176"/>
        <end position="212"/>
    </location>
</feature>
<comment type="caution">
    <text evidence="7">The sequence shown here is derived from an EMBL/GenBank/DDBJ whole genome shotgun (WGS) entry which is preliminary data.</text>
</comment>
<dbReference type="AlphaFoldDB" id="A0A498KM40"/>
<dbReference type="GO" id="GO:0008270">
    <property type="term" value="F:zinc ion binding"/>
    <property type="evidence" value="ECO:0007669"/>
    <property type="project" value="UniProtKB-KW"/>
</dbReference>